<dbReference type="Proteomes" id="UP001218188">
    <property type="component" value="Unassembled WGS sequence"/>
</dbReference>
<reference evidence="3" key="1">
    <citation type="submission" date="2023-03" db="EMBL/GenBank/DDBJ databases">
        <title>Massive genome expansion in bonnet fungi (Mycena s.s.) driven by repeated elements and novel gene families across ecological guilds.</title>
        <authorList>
            <consortium name="Lawrence Berkeley National Laboratory"/>
            <person name="Harder C.B."/>
            <person name="Miyauchi S."/>
            <person name="Viragh M."/>
            <person name="Kuo A."/>
            <person name="Thoen E."/>
            <person name="Andreopoulos B."/>
            <person name="Lu D."/>
            <person name="Skrede I."/>
            <person name="Drula E."/>
            <person name="Henrissat B."/>
            <person name="Morin E."/>
            <person name="Kohler A."/>
            <person name="Barry K."/>
            <person name="LaButti K."/>
            <person name="Morin E."/>
            <person name="Salamov A."/>
            <person name="Lipzen A."/>
            <person name="Mereny Z."/>
            <person name="Hegedus B."/>
            <person name="Baldrian P."/>
            <person name="Stursova M."/>
            <person name="Weitz H."/>
            <person name="Taylor A."/>
            <person name="Grigoriev I.V."/>
            <person name="Nagy L.G."/>
            <person name="Martin F."/>
            <person name="Kauserud H."/>
        </authorList>
    </citation>
    <scope>NUCLEOTIDE SEQUENCE</scope>
    <source>
        <strain evidence="3">CBHHK200</strain>
    </source>
</reference>
<name>A0AAD6SFS2_9AGAR</name>
<dbReference type="Pfam" id="PF01693">
    <property type="entry name" value="Cauli_VI"/>
    <property type="match status" value="1"/>
</dbReference>
<keyword evidence="4" id="KW-1185">Reference proteome</keyword>
<dbReference type="EMBL" id="JARJCM010000142">
    <property type="protein sequence ID" value="KAJ7026223.1"/>
    <property type="molecule type" value="Genomic_DNA"/>
</dbReference>
<proteinExistence type="predicted"/>
<dbReference type="InterPro" id="IPR011320">
    <property type="entry name" value="RNase_H1_N"/>
</dbReference>
<dbReference type="Gene3D" id="3.40.970.10">
    <property type="entry name" value="Ribonuclease H1, N-terminal domain"/>
    <property type="match status" value="1"/>
</dbReference>
<dbReference type="AlphaFoldDB" id="A0AAD6SFS2"/>
<organism evidence="3 4">
    <name type="scientific">Mycena alexandri</name>
    <dbReference type="NCBI Taxonomy" id="1745969"/>
    <lineage>
        <taxon>Eukaryota</taxon>
        <taxon>Fungi</taxon>
        <taxon>Dikarya</taxon>
        <taxon>Basidiomycota</taxon>
        <taxon>Agaricomycotina</taxon>
        <taxon>Agaricomycetes</taxon>
        <taxon>Agaricomycetidae</taxon>
        <taxon>Agaricales</taxon>
        <taxon>Marasmiineae</taxon>
        <taxon>Mycenaceae</taxon>
        <taxon>Mycena</taxon>
    </lineage>
</organism>
<dbReference type="SUPFAM" id="SSF55658">
    <property type="entry name" value="L9 N-domain-like"/>
    <property type="match status" value="1"/>
</dbReference>
<sequence>MVDHEMNAAPTTADDHSPHAASQLPSPARAGVPAPPIVAGIPVGLSALLRHTAPWTTNVLYSVVPTGPLEPVNEETPAPEWYVVYRGRFVGVMDQYMQAHWAIRSVSNAAHKSYTTQAFAIDAFNKVLGWGGVEVVR</sequence>
<feature type="region of interest" description="Disordered" evidence="1">
    <location>
        <begin position="1"/>
        <end position="29"/>
    </location>
</feature>
<evidence type="ECO:0000256" key="1">
    <source>
        <dbReference type="SAM" id="MobiDB-lite"/>
    </source>
</evidence>
<evidence type="ECO:0000313" key="4">
    <source>
        <dbReference type="Proteomes" id="UP001218188"/>
    </source>
</evidence>
<gene>
    <name evidence="3" type="ORF">C8F04DRAFT_1268396</name>
</gene>
<dbReference type="InterPro" id="IPR009027">
    <property type="entry name" value="Ribosomal_bL9/RNase_H1_N"/>
</dbReference>
<evidence type="ECO:0000259" key="2">
    <source>
        <dbReference type="Pfam" id="PF01693"/>
    </source>
</evidence>
<comment type="caution">
    <text evidence="3">The sequence shown here is derived from an EMBL/GenBank/DDBJ whole genome shotgun (WGS) entry which is preliminary data.</text>
</comment>
<protein>
    <recommendedName>
        <fullName evidence="2">Ribonuclease H1 N-terminal domain-containing protein</fullName>
    </recommendedName>
</protein>
<dbReference type="InterPro" id="IPR037056">
    <property type="entry name" value="RNase_H1_N_sf"/>
</dbReference>
<accession>A0AAD6SFS2</accession>
<feature type="domain" description="Ribonuclease H1 N-terminal" evidence="2">
    <location>
        <begin position="81"/>
        <end position="120"/>
    </location>
</feature>
<evidence type="ECO:0000313" key="3">
    <source>
        <dbReference type="EMBL" id="KAJ7026223.1"/>
    </source>
</evidence>